<reference evidence="1 2" key="1">
    <citation type="journal article" date="2006" name="PLoS Genet.">
        <title>Comparative genomics of emerging human ehrlichiosis agents.</title>
        <authorList>
            <person name="Dunning Hotopp J.C."/>
            <person name="Lin M."/>
            <person name="Madupu R."/>
            <person name="Crabtree J."/>
            <person name="Angiuoli S.V."/>
            <person name="Eisen J.A."/>
            <person name="Seshadri R."/>
            <person name="Ren Q."/>
            <person name="Wu M."/>
            <person name="Utterback T.R."/>
            <person name="Smith S."/>
            <person name="Lewis M."/>
            <person name="Khouri H."/>
            <person name="Zhang C."/>
            <person name="Niu H."/>
            <person name="Lin Q."/>
            <person name="Ohashi N."/>
            <person name="Zhi N."/>
            <person name="Nelson W."/>
            <person name="Brinkac L.M."/>
            <person name="Dodson R.J."/>
            <person name="Rosovitz M.J."/>
            <person name="Sundaram J."/>
            <person name="Daugherty S.C."/>
            <person name="Davidsen T."/>
            <person name="Durkin A.S."/>
            <person name="Gwinn M."/>
            <person name="Haft D.H."/>
            <person name="Selengut J.D."/>
            <person name="Sullivan S.A."/>
            <person name="Zafar N."/>
            <person name="Zhou L."/>
            <person name="Benahmed F."/>
            <person name="Forberger H."/>
            <person name="Halpin R."/>
            <person name="Mulligan S."/>
            <person name="Robinson J."/>
            <person name="White O."/>
            <person name="Rikihisa Y."/>
            <person name="Tettelin H."/>
        </authorList>
    </citation>
    <scope>NUCLEOTIDE SEQUENCE [LARGE SCALE GENOMIC DNA]</scope>
    <source>
        <strain evidence="2">ATCC VR-367 / Miyayama</strain>
    </source>
</reference>
<gene>
    <name evidence="1" type="ordered locus">NSE_0375</name>
</gene>
<accession>Q2GE32</accession>
<keyword evidence="2" id="KW-1185">Reference proteome</keyword>
<dbReference type="HOGENOM" id="CLU_3063916_0_0_5"/>
<sequence>MNYTTEISLTKTVILEDQQKLAVKMEDLFAELTQLYTLMNHTERLELVECVHL</sequence>
<name>Q2GE32_EHRS3</name>
<protein>
    <submittedName>
        <fullName evidence="1">Uncharacterized protein</fullName>
    </submittedName>
</protein>
<evidence type="ECO:0000313" key="2">
    <source>
        <dbReference type="Proteomes" id="UP000001942"/>
    </source>
</evidence>
<evidence type="ECO:0000313" key="1">
    <source>
        <dbReference type="EMBL" id="ABD45732.1"/>
    </source>
</evidence>
<proteinExistence type="predicted"/>
<dbReference type="KEGG" id="nse:NSE_0375"/>
<organism evidence="1 2">
    <name type="scientific">Ehrlichia sennetsu (strain ATCC VR-367 / Miyayama)</name>
    <name type="common">Neorickettsia sennetsu</name>
    <dbReference type="NCBI Taxonomy" id="222891"/>
    <lineage>
        <taxon>Bacteria</taxon>
        <taxon>Pseudomonadati</taxon>
        <taxon>Pseudomonadota</taxon>
        <taxon>Alphaproteobacteria</taxon>
        <taxon>Rickettsiales</taxon>
        <taxon>Anaplasmataceae</taxon>
        <taxon>Ehrlichia</taxon>
    </lineage>
</organism>
<dbReference type="STRING" id="222891.NSE_0375"/>
<dbReference type="EMBL" id="CP000237">
    <property type="protein sequence ID" value="ABD45732.1"/>
    <property type="molecule type" value="Genomic_DNA"/>
</dbReference>
<dbReference type="AlphaFoldDB" id="Q2GE32"/>
<dbReference type="Proteomes" id="UP000001942">
    <property type="component" value="Chromosome"/>
</dbReference>